<evidence type="ECO:0000256" key="1">
    <source>
        <dbReference type="SAM" id="Phobius"/>
    </source>
</evidence>
<dbReference type="AlphaFoldDB" id="A0A498KX96"/>
<feature type="transmembrane region" description="Helical" evidence="1">
    <location>
        <begin position="108"/>
        <end position="126"/>
    </location>
</feature>
<name>A0A498KX96_9EURY</name>
<keyword evidence="1" id="KW-0812">Transmembrane</keyword>
<organism evidence="2 3">
    <name type="scientific">Halorientalis pallida</name>
    <dbReference type="NCBI Taxonomy" id="2479928"/>
    <lineage>
        <taxon>Archaea</taxon>
        <taxon>Methanobacteriati</taxon>
        <taxon>Methanobacteriota</taxon>
        <taxon>Stenosarchaea group</taxon>
        <taxon>Halobacteria</taxon>
        <taxon>Halobacteriales</taxon>
        <taxon>Haloarculaceae</taxon>
        <taxon>Halorientalis</taxon>
    </lineage>
</organism>
<dbReference type="Proteomes" id="UP000289691">
    <property type="component" value="Unassembled WGS sequence"/>
</dbReference>
<feature type="transmembrane region" description="Helical" evidence="1">
    <location>
        <begin position="20"/>
        <end position="47"/>
    </location>
</feature>
<evidence type="ECO:0000313" key="3">
    <source>
        <dbReference type="Proteomes" id="UP000289691"/>
    </source>
</evidence>
<evidence type="ECO:0000313" key="2">
    <source>
        <dbReference type="EMBL" id="RXK49475.1"/>
    </source>
</evidence>
<keyword evidence="1" id="KW-1133">Transmembrane helix</keyword>
<protein>
    <submittedName>
        <fullName evidence="2">YccF domain-containing protein</fullName>
    </submittedName>
</protein>
<sequence>MVTNQVSQSVGQRSLLVRAAWFLLIGWWATGIWMGVAWLLNVTIVGIPLGIKMINQVPTVVSLKRRPGTLVASADEIRTQHREQRSLLVRAVWFLLIGWWASGIWMGVAYLLTVSIVGLPVAVWMYDRLPAVVSLYRY</sequence>
<dbReference type="OrthoDB" id="196891at2157"/>
<gene>
    <name evidence="2" type="ORF">EAF64_11240</name>
</gene>
<proteinExistence type="predicted"/>
<reference evidence="2 3" key="1">
    <citation type="submission" date="2019-01" db="EMBL/GenBank/DDBJ databases">
        <title>Halorientalis sp. F13-25 a new haloarchaeum isolated from hypersaline water.</title>
        <authorList>
            <person name="Ana D.-V."/>
            <person name="Cristina S.-P."/>
            <person name="Antonio V."/>
        </authorList>
    </citation>
    <scope>NUCLEOTIDE SEQUENCE [LARGE SCALE GENOMIC DNA]</scope>
    <source>
        <strain evidence="2 3">F13-25</strain>
    </source>
</reference>
<dbReference type="EMBL" id="RDFA01000003">
    <property type="protein sequence ID" value="RXK49475.1"/>
    <property type="molecule type" value="Genomic_DNA"/>
</dbReference>
<keyword evidence="1" id="KW-0472">Membrane</keyword>
<comment type="caution">
    <text evidence="2">The sequence shown here is derived from an EMBL/GenBank/DDBJ whole genome shotgun (WGS) entry which is preliminary data.</text>
</comment>
<keyword evidence="3" id="KW-1185">Reference proteome</keyword>
<dbReference type="RefSeq" id="WP_129069071.1">
    <property type="nucleotide sequence ID" value="NZ_RDFA01000003.1"/>
</dbReference>
<accession>A0A498KX96</accession>